<dbReference type="EMBL" id="CP033896">
    <property type="protein sequence ID" value="AZA14374.1"/>
    <property type="molecule type" value="Genomic_DNA"/>
</dbReference>
<dbReference type="GO" id="GO:0005975">
    <property type="term" value="P:carbohydrate metabolic process"/>
    <property type="evidence" value="ECO:0007669"/>
    <property type="project" value="InterPro"/>
</dbReference>
<comment type="similarity">
    <text evidence="1">Belongs to the glycosyl hydrolase 32 family.</text>
</comment>
<feature type="domain" description="Glycosyl hydrolase family 32 N-terminal" evidence="6">
    <location>
        <begin position="8"/>
        <end position="359"/>
    </location>
</feature>
<dbReference type="SMART" id="SM00640">
    <property type="entry name" value="Glyco_32"/>
    <property type="match status" value="1"/>
</dbReference>
<dbReference type="SUPFAM" id="SSF75005">
    <property type="entry name" value="Arabinanase/levansucrase/invertase"/>
    <property type="match status" value="1"/>
</dbReference>
<dbReference type="KEGG" id="ccho:CCHOA_09955"/>
<evidence type="ECO:0000259" key="6">
    <source>
        <dbReference type="Pfam" id="PF00251"/>
    </source>
</evidence>
<dbReference type="PANTHER" id="PTHR43101">
    <property type="entry name" value="BETA-FRUCTOSIDASE"/>
    <property type="match status" value="1"/>
</dbReference>
<evidence type="ECO:0000313" key="7">
    <source>
        <dbReference type="EMBL" id="AZA14374.1"/>
    </source>
</evidence>
<dbReference type="Gene3D" id="2.115.10.20">
    <property type="entry name" value="Glycosyl hydrolase domain, family 43"/>
    <property type="match status" value="1"/>
</dbReference>
<keyword evidence="8" id="KW-1185">Reference proteome</keyword>
<dbReference type="Pfam" id="PF00251">
    <property type="entry name" value="Glyco_hydro_32N"/>
    <property type="match status" value="1"/>
</dbReference>
<reference evidence="7 8" key="1">
    <citation type="submission" date="2018-11" db="EMBL/GenBank/DDBJ databases">
        <authorList>
            <person name="Kleinhagauer T."/>
            <person name="Glaeser S.P."/>
            <person name="Spergser J."/>
            <person name="Ruckert C."/>
            <person name="Kaempfer P."/>
            <person name="Busse H.-J."/>
        </authorList>
    </citation>
    <scope>NUCLEOTIDE SEQUENCE [LARGE SCALE GENOMIC DNA]</scope>
    <source>
        <strain evidence="7 8">200CH</strain>
    </source>
</reference>
<dbReference type="InterPro" id="IPR001362">
    <property type="entry name" value="Glyco_hydro_32"/>
</dbReference>
<organism evidence="7 8">
    <name type="scientific">Corynebacterium choanae</name>
    <dbReference type="NCBI Taxonomy" id="1862358"/>
    <lineage>
        <taxon>Bacteria</taxon>
        <taxon>Bacillati</taxon>
        <taxon>Actinomycetota</taxon>
        <taxon>Actinomycetes</taxon>
        <taxon>Mycobacteriales</taxon>
        <taxon>Corynebacteriaceae</taxon>
        <taxon>Corynebacterium</taxon>
    </lineage>
</organism>
<evidence type="ECO:0000256" key="3">
    <source>
        <dbReference type="ARBA" id="ARBA00022801"/>
    </source>
</evidence>
<gene>
    <name evidence="7" type="primary">scrB</name>
    <name evidence="7" type="ORF">CCHOA_09955</name>
</gene>
<evidence type="ECO:0000256" key="1">
    <source>
        <dbReference type="ARBA" id="ARBA00009902"/>
    </source>
</evidence>
<evidence type="ECO:0000256" key="2">
    <source>
        <dbReference type="ARBA" id="ARBA00012758"/>
    </source>
</evidence>
<dbReference type="AlphaFoldDB" id="A0A3G6JE07"/>
<keyword evidence="3 7" id="KW-0378">Hydrolase</keyword>
<dbReference type="EC" id="3.2.1.26" evidence="2"/>
<dbReference type="Proteomes" id="UP000269019">
    <property type="component" value="Chromosome"/>
</dbReference>
<dbReference type="InterPro" id="IPR023296">
    <property type="entry name" value="Glyco_hydro_beta-prop_sf"/>
</dbReference>
<dbReference type="PROSITE" id="PS00609">
    <property type="entry name" value="GLYCOSYL_HYDROL_F32"/>
    <property type="match status" value="1"/>
</dbReference>
<feature type="region of interest" description="Disordered" evidence="5">
    <location>
        <begin position="128"/>
        <end position="150"/>
    </location>
</feature>
<protein>
    <recommendedName>
        <fullName evidence="2">beta-fructofuranosidase</fullName>
        <ecNumber evidence="2">3.2.1.26</ecNumber>
    </recommendedName>
</protein>
<dbReference type="PANTHER" id="PTHR43101:SF1">
    <property type="entry name" value="BETA-FRUCTOSIDASE"/>
    <property type="match status" value="1"/>
</dbReference>
<dbReference type="CDD" id="cd18623">
    <property type="entry name" value="GH32_ScrB-like"/>
    <property type="match status" value="1"/>
</dbReference>
<accession>A0A3G6JE07</accession>
<dbReference type="InterPro" id="IPR013148">
    <property type="entry name" value="Glyco_hydro_32_N"/>
</dbReference>
<evidence type="ECO:0000313" key="8">
    <source>
        <dbReference type="Proteomes" id="UP000269019"/>
    </source>
</evidence>
<evidence type="ECO:0000256" key="4">
    <source>
        <dbReference type="ARBA" id="ARBA00023295"/>
    </source>
</evidence>
<sequence>MQLRPRIHLTPPAGRLNDPNGLCIVDGHLQVFYQLDPSYPQQPKQTGWGHASAPITGSDRFYWQHHPQALFPDQDYDAQGCYSGGAVIDDAGAVRLFYTGNVKHDGKRHATQNLVEVAGLGRKSGGRYTKSEHNPLLDGPAPGFSNDYRDPMITRDPANPERFRMVIGAATTAGNPAVVMYTSDDLYTWDFAGELTFAIDANTVQHTPAIVPGGYMWECPNLLTLTDQASGQQCDVLVICPQGLDPVNGQSRTHFASSDQCGYLVGKLDGTTFQVMHGFREIDLGHHFYAPQFIGVGEQELAAAPSGIQPTLACSESCWMIGWMGLPGADESPLFEQEGWLHALTCVRRLKLVDGSLVQSWLLPPDVPVLTINDSHVAAPAAEHLHRNGITVTAADTQHHVKIDTPACALLTIGACPTRLTVGIGNPVTVTVTETQIACEYDTDVRTVARTTDAAVEMLVDGPAIEILVDGGRESFTLLAHHTTWQE</sequence>
<dbReference type="InterPro" id="IPR051214">
    <property type="entry name" value="GH32_Enzymes"/>
</dbReference>
<dbReference type="InterPro" id="IPR018053">
    <property type="entry name" value="Glyco_hydro_32_AS"/>
</dbReference>
<proteinExistence type="inferred from homology"/>
<keyword evidence="4 7" id="KW-0326">Glycosidase</keyword>
<dbReference type="GO" id="GO:0004564">
    <property type="term" value="F:beta-fructofuranosidase activity"/>
    <property type="evidence" value="ECO:0007669"/>
    <property type="project" value="UniProtKB-EC"/>
</dbReference>
<name>A0A3G6JE07_9CORY</name>
<evidence type="ECO:0000256" key="5">
    <source>
        <dbReference type="SAM" id="MobiDB-lite"/>
    </source>
</evidence>